<organism evidence="2 3">
    <name type="scientific">Nitrososphaera viennensis EN76</name>
    <dbReference type="NCBI Taxonomy" id="926571"/>
    <lineage>
        <taxon>Archaea</taxon>
        <taxon>Nitrososphaerota</taxon>
        <taxon>Nitrososphaeria</taxon>
        <taxon>Nitrososphaerales</taxon>
        <taxon>Nitrososphaeraceae</taxon>
        <taxon>Nitrososphaera</taxon>
    </lineage>
</organism>
<sequence length="73" mass="8212">MVKMHHIVVEPKNYFWLKSKGQAGDSFNDVITHLRRKLEGNKQFGKKKSRSVPSSGRAGSDSSQPTAEQRAEL</sequence>
<proteinExistence type="predicted"/>
<evidence type="ECO:0000313" key="2">
    <source>
        <dbReference type="EMBL" id="AIC17182.1"/>
    </source>
</evidence>
<feature type="region of interest" description="Disordered" evidence="1">
    <location>
        <begin position="38"/>
        <end position="73"/>
    </location>
</feature>
<protein>
    <submittedName>
        <fullName evidence="2">Uncharacterized protein</fullName>
    </submittedName>
</protein>
<gene>
    <name evidence="2" type="ORF">NVIE_029060</name>
</gene>
<dbReference type="AlphaFoldDB" id="A0A060HVV9"/>
<reference evidence="2 3" key="1">
    <citation type="journal article" date="2014" name="Int. J. Syst. Evol. Microbiol.">
        <title>Nitrososphaera viennensis gen. nov., sp. nov., an aerobic and mesophilic, ammonia-oxidizing archaeon from soil and a member of the archaeal phylum Thaumarchaeota.</title>
        <authorList>
            <person name="Stieglmeier M."/>
            <person name="Klingl A."/>
            <person name="Alves R.J."/>
            <person name="Rittmann S.K."/>
            <person name="Melcher M."/>
            <person name="Leisch N."/>
            <person name="Schleper C."/>
        </authorList>
    </citation>
    <scope>NUCLEOTIDE SEQUENCE [LARGE SCALE GENOMIC DNA]</scope>
    <source>
        <strain evidence="2">EN76</strain>
    </source>
</reference>
<dbReference type="HOGENOM" id="CLU_2695906_0_0_2"/>
<dbReference type="Proteomes" id="UP000027093">
    <property type="component" value="Chromosome"/>
</dbReference>
<accession>A0A060HVV9</accession>
<name>A0A060HVV9_9ARCH</name>
<evidence type="ECO:0000256" key="1">
    <source>
        <dbReference type="SAM" id="MobiDB-lite"/>
    </source>
</evidence>
<dbReference type="STRING" id="926571.NVIE_029060"/>
<evidence type="ECO:0000313" key="3">
    <source>
        <dbReference type="Proteomes" id="UP000027093"/>
    </source>
</evidence>
<keyword evidence="3" id="KW-1185">Reference proteome</keyword>
<dbReference type="KEGG" id="nvn:NVIE_029060"/>
<dbReference type="EMBL" id="CP007536">
    <property type="protein sequence ID" value="AIC17182.1"/>
    <property type="molecule type" value="Genomic_DNA"/>
</dbReference>